<evidence type="ECO:0000313" key="6">
    <source>
        <dbReference type="Proteomes" id="UP000675940"/>
    </source>
</evidence>
<keyword evidence="3" id="KW-1133">Transmembrane helix</keyword>
<dbReference type="InterPro" id="IPR003362">
    <property type="entry name" value="Bact_transf"/>
</dbReference>
<organism evidence="5 6">
    <name type="scientific">Sagittula salina</name>
    <dbReference type="NCBI Taxonomy" id="2820268"/>
    <lineage>
        <taxon>Bacteria</taxon>
        <taxon>Pseudomonadati</taxon>
        <taxon>Pseudomonadota</taxon>
        <taxon>Alphaproteobacteria</taxon>
        <taxon>Rhodobacterales</taxon>
        <taxon>Roseobacteraceae</taxon>
        <taxon>Sagittula</taxon>
    </lineage>
</organism>
<dbReference type="Pfam" id="PF02397">
    <property type="entry name" value="Bac_transf"/>
    <property type="match status" value="1"/>
</dbReference>
<comment type="similarity">
    <text evidence="1">Belongs to the bacterial sugar transferase family.</text>
</comment>
<dbReference type="GO" id="GO:0000271">
    <property type="term" value="P:polysaccharide biosynthetic process"/>
    <property type="evidence" value="ECO:0007669"/>
    <property type="project" value="UniProtKB-KW"/>
</dbReference>
<keyword evidence="3" id="KW-0812">Transmembrane</keyword>
<protein>
    <submittedName>
        <fullName evidence="5">Sugar transferase</fullName>
    </submittedName>
</protein>
<keyword evidence="3" id="KW-0472">Membrane</keyword>
<keyword evidence="2" id="KW-0270">Exopolysaccharide synthesis</keyword>
<dbReference type="EMBL" id="JAGISH010000013">
    <property type="protein sequence ID" value="MBP0484478.1"/>
    <property type="molecule type" value="Genomic_DNA"/>
</dbReference>
<evidence type="ECO:0000256" key="2">
    <source>
        <dbReference type="ARBA" id="ARBA00023169"/>
    </source>
</evidence>
<keyword evidence="6" id="KW-1185">Reference proteome</keyword>
<feature type="transmembrane region" description="Helical" evidence="3">
    <location>
        <begin position="25"/>
        <end position="45"/>
    </location>
</feature>
<dbReference type="Proteomes" id="UP000675940">
    <property type="component" value="Unassembled WGS sequence"/>
</dbReference>
<accession>A0A940MTQ0</accession>
<name>A0A940MTQ0_9RHOB</name>
<gene>
    <name evidence="5" type="ORF">J5474_18565</name>
</gene>
<evidence type="ECO:0000256" key="1">
    <source>
        <dbReference type="ARBA" id="ARBA00006464"/>
    </source>
</evidence>
<reference evidence="5" key="1">
    <citation type="submission" date="2021-03" db="EMBL/GenBank/DDBJ databases">
        <title>Sagittula salina sp. nov. strain M10.9X isolated from the marine waste.</title>
        <authorList>
            <person name="Satari L."/>
            <person name="Molina-Menor E."/>
            <person name="Vidal-Verdu A."/>
            <person name="Pascual J."/>
            <person name="Pereto J."/>
            <person name="Porcar M."/>
        </authorList>
    </citation>
    <scope>NUCLEOTIDE SEQUENCE</scope>
    <source>
        <strain evidence="5">M10.9X</strain>
    </source>
</reference>
<sequence length="207" mass="23575">MRDSSSERSPPPRLLFAIVKRAFDITMSLLLLPPLLVVGLILLALNPFYNKGRLIYTQQRMGRDCRPFTALKFRSMTDVQQVSRAADDPLETDRITRLGQILRKSRIDELPQVLNVLKGDMSLIGPRPDYYDHALRFLKEVPGYRERHAVRPGISGLAQTELGYIEGVEATCRKVRADLYYIQNAGFALETWIFLRTLSVVLRRAGA</sequence>
<comment type="caution">
    <text evidence="5">The sequence shown here is derived from an EMBL/GenBank/DDBJ whole genome shotgun (WGS) entry which is preliminary data.</text>
</comment>
<proteinExistence type="inferred from homology"/>
<evidence type="ECO:0000256" key="3">
    <source>
        <dbReference type="SAM" id="Phobius"/>
    </source>
</evidence>
<dbReference type="GO" id="GO:0016780">
    <property type="term" value="F:phosphotransferase activity, for other substituted phosphate groups"/>
    <property type="evidence" value="ECO:0007669"/>
    <property type="project" value="TreeGrafter"/>
</dbReference>
<keyword evidence="5" id="KW-0808">Transferase</keyword>
<dbReference type="PANTHER" id="PTHR30576">
    <property type="entry name" value="COLANIC BIOSYNTHESIS UDP-GLUCOSE LIPID CARRIER TRANSFERASE"/>
    <property type="match status" value="1"/>
</dbReference>
<feature type="domain" description="Bacterial sugar transferase" evidence="4">
    <location>
        <begin position="20"/>
        <end position="202"/>
    </location>
</feature>
<evidence type="ECO:0000313" key="5">
    <source>
        <dbReference type="EMBL" id="MBP0484478.1"/>
    </source>
</evidence>
<dbReference type="AlphaFoldDB" id="A0A940MTQ0"/>
<evidence type="ECO:0000259" key="4">
    <source>
        <dbReference type="Pfam" id="PF02397"/>
    </source>
</evidence>
<dbReference type="PANTHER" id="PTHR30576:SF0">
    <property type="entry name" value="UNDECAPRENYL-PHOSPHATE N-ACETYLGALACTOSAMINYL 1-PHOSPHATE TRANSFERASE-RELATED"/>
    <property type="match status" value="1"/>
</dbReference>